<dbReference type="EMBL" id="JAECZA010000079">
    <property type="protein sequence ID" value="MBH8574581.1"/>
    <property type="molecule type" value="Genomic_DNA"/>
</dbReference>
<keyword evidence="3" id="KW-1185">Reference proteome</keyword>
<evidence type="ECO:0000313" key="2">
    <source>
        <dbReference type="EMBL" id="MBH8574581.1"/>
    </source>
</evidence>
<dbReference type="Gene3D" id="2.160.20.80">
    <property type="entry name" value="E3 ubiquitin-protein ligase SopA"/>
    <property type="match status" value="1"/>
</dbReference>
<dbReference type="InterPro" id="IPR002716">
    <property type="entry name" value="PIN_dom"/>
</dbReference>
<comment type="caution">
    <text evidence="2">The sequence shown here is derived from an EMBL/GenBank/DDBJ whole genome shotgun (WGS) entry which is preliminary data.</text>
</comment>
<gene>
    <name evidence="2" type="ORF">I8752_16425</name>
</gene>
<protein>
    <submittedName>
        <fullName evidence="2">Pentapeptide repeat-containing protein</fullName>
    </submittedName>
</protein>
<dbReference type="PANTHER" id="PTHR14136:SF17">
    <property type="entry name" value="BTB_POZ DOMAIN-CONTAINING PROTEIN KCTD9"/>
    <property type="match status" value="1"/>
</dbReference>
<feature type="domain" description="PIN" evidence="1">
    <location>
        <begin position="2"/>
        <end position="116"/>
    </location>
</feature>
<reference evidence="2 3" key="1">
    <citation type="journal article" date="2021" name="Int. J. Syst. Evol. Microbiol.">
        <title>Amazonocrinis nigriterrae gen. nov., sp. nov., Atlanticothrix silvestris gen. nov., sp. nov. and Dendronalium phyllosphericum gen. nov., sp. nov., nostocacean cyanobacteria from Brazilian environments.</title>
        <authorList>
            <person name="Alvarenga D.O."/>
            <person name="Andreote A.P.D."/>
            <person name="Branco L.H.Z."/>
            <person name="Delbaje E."/>
            <person name="Cruz R.B."/>
            <person name="Varani A.M."/>
            <person name="Fiore M.F."/>
        </authorList>
    </citation>
    <scope>NUCLEOTIDE SEQUENCE [LARGE SCALE GENOMIC DNA]</scope>
    <source>
        <strain evidence="2 3">CENA369</strain>
    </source>
</reference>
<dbReference type="AlphaFoldDB" id="A0A8J7I7G4"/>
<organism evidence="2 3">
    <name type="scientific">Dendronalium phyllosphericum CENA369</name>
    <dbReference type="NCBI Taxonomy" id="1725256"/>
    <lineage>
        <taxon>Bacteria</taxon>
        <taxon>Bacillati</taxon>
        <taxon>Cyanobacteriota</taxon>
        <taxon>Cyanophyceae</taxon>
        <taxon>Nostocales</taxon>
        <taxon>Nostocaceae</taxon>
        <taxon>Dendronalium</taxon>
        <taxon>Dendronalium phyllosphericum</taxon>
    </lineage>
</organism>
<dbReference type="PANTHER" id="PTHR14136">
    <property type="entry name" value="BTB_POZ DOMAIN-CONTAINING PROTEIN KCTD9"/>
    <property type="match status" value="1"/>
</dbReference>
<dbReference type="Proteomes" id="UP000662314">
    <property type="component" value="Unassembled WGS sequence"/>
</dbReference>
<dbReference type="Pfam" id="PF00805">
    <property type="entry name" value="Pentapeptide"/>
    <property type="match status" value="2"/>
</dbReference>
<dbReference type="RefSeq" id="WP_214433386.1">
    <property type="nucleotide sequence ID" value="NZ_CAWPUQ010000316.1"/>
</dbReference>
<sequence length="286" mass="31093">MRILADADLVLEFFLNRSSFAEDAHKLLVEIAKLPEVEVYVTDKCLKRAHFEFLDRKSDRTEYMVNSIIDMLDGRIIKINNRIKEKALNSPLRDFDSAEEVACAMEMQLNTIVTQNPQNFDGSTLKIRSVGNLANIIQLEKNLEQSYSLYPASSGVFQLNQTPEANQSAAKLHEAGLHGTDLHGVDLHGVDLSGVNLYASNSYGANLCNADLSGANLCNADLSSANLSGANLSHADLRGADLSSADLTGVNLSDAIVEKALFGGNSGLSEDLELDLKQRGAVFEDC</sequence>
<name>A0A8J7I7G4_9NOST</name>
<evidence type="ECO:0000313" key="3">
    <source>
        <dbReference type="Proteomes" id="UP000662314"/>
    </source>
</evidence>
<proteinExistence type="predicted"/>
<dbReference type="InterPro" id="IPR001646">
    <property type="entry name" value="5peptide_repeat"/>
</dbReference>
<dbReference type="InterPro" id="IPR051082">
    <property type="entry name" value="Pentapeptide-BTB/POZ_domain"/>
</dbReference>
<dbReference type="Pfam" id="PF13470">
    <property type="entry name" value="PIN_3"/>
    <property type="match status" value="1"/>
</dbReference>
<evidence type="ECO:0000259" key="1">
    <source>
        <dbReference type="Pfam" id="PF13470"/>
    </source>
</evidence>
<accession>A0A8J7I7G4</accession>
<dbReference type="SUPFAM" id="SSF141571">
    <property type="entry name" value="Pentapeptide repeat-like"/>
    <property type="match status" value="1"/>
</dbReference>